<accession>A0A226EW37</accession>
<name>A0A226EW37_FOLCA</name>
<reference evidence="1 2" key="1">
    <citation type="submission" date="2015-12" db="EMBL/GenBank/DDBJ databases">
        <title>The genome of Folsomia candida.</title>
        <authorList>
            <person name="Faddeeva A."/>
            <person name="Derks M.F."/>
            <person name="Anvar Y."/>
            <person name="Smit S."/>
            <person name="Van Straalen N."/>
            <person name="Roelofs D."/>
        </authorList>
    </citation>
    <scope>NUCLEOTIDE SEQUENCE [LARGE SCALE GENOMIC DNA]</scope>
    <source>
        <strain evidence="1 2">VU population</strain>
        <tissue evidence="1">Whole body</tissue>
    </source>
</reference>
<organism evidence="1 2">
    <name type="scientific">Folsomia candida</name>
    <name type="common">Springtail</name>
    <dbReference type="NCBI Taxonomy" id="158441"/>
    <lineage>
        <taxon>Eukaryota</taxon>
        <taxon>Metazoa</taxon>
        <taxon>Ecdysozoa</taxon>
        <taxon>Arthropoda</taxon>
        <taxon>Hexapoda</taxon>
        <taxon>Collembola</taxon>
        <taxon>Entomobryomorpha</taxon>
        <taxon>Isotomoidea</taxon>
        <taxon>Isotomidae</taxon>
        <taxon>Proisotominae</taxon>
        <taxon>Folsomia</taxon>
    </lineage>
</organism>
<dbReference type="Proteomes" id="UP000198287">
    <property type="component" value="Unassembled WGS sequence"/>
</dbReference>
<keyword evidence="2" id="KW-1185">Reference proteome</keyword>
<evidence type="ECO:0000313" key="2">
    <source>
        <dbReference type="Proteomes" id="UP000198287"/>
    </source>
</evidence>
<dbReference type="AlphaFoldDB" id="A0A226EW37"/>
<comment type="caution">
    <text evidence="1">The sequence shown here is derived from an EMBL/GenBank/DDBJ whole genome shotgun (WGS) entry which is preliminary data.</text>
</comment>
<gene>
    <name evidence="1" type="ORF">Fcan01_01805</name>
</gene>
<protein>
    <submittedName>
        <fullName evidence="1">Uncharacterized protein</fullName>
    </submittedName>
</protein>
<proteinExistence type="predicted"/>
<sequence length="389" mass="43782">MVVDSALSEEEEQIVLEMVKLAGDDGIEVGETGRFLIWKEASPKGWGQAVARVSGQMSLKIPGTTGGGNWSYPPICTYLGCRSSSGTKVDEQRPTCLNHKGPNTGFCVIEYGTVVNGVITGMAHLFLSFAYADEQKEQHLKMRITCITKPKGQEQRRLIFDNKEDAEKTLSVWQTAFLFQMLRNPTLQYHSTSISLAIGLERELKEELRRVGLELRLTMMLAKKSESKKIEFPFGRRAKPLETFLDLIDANNGALYIATDSKIIYGGQTVSGSNLHPETNGSDTISKYKTEFNLNVKIIPLASVAKGVRSTNLKKMESHLHVSLYLAYLFRLRNHLHPELKLTHPYSLNKETFASHFDAQSRELIQRFVLKEFGVFIEILPCPAYQYII</sequence>
<evidence type="ECO:0000313" key="1">
    <source>
        <dbReference type="EMBL" id="OXA61377.1"/>
    </source>
</evidence>
<dbReference type="EMBL" id="LNIX01000001">
    <property type="protein sequence ID" value="OXA61377.1"/>
    <property type="molecule type" value="Genomic_DNA"/>
</dbReference>